<evidence type="ECO:0000313" key="2">
    <source>
        <dbReference type="Proteomes" id="UP000814128"/>
    </source>
</evidence>
<feature type="non-terminal residue" evidence="1">
    <location>
        <position position="1"/>
    </location>
</feature>
<name>A0ACB8QHN2_9AGAM</name>
<comment type="caution">
    <text evidence="1">The sequence shown here is derived from an EMBL/GenBank/DDBJ whole genome shotgun (WGS) entry which is preliminary data.</text>
</comment>
<proteinExistence type="predicted"/>
<feature type="non-terminal residue" evidence="1">
    <location>
        <position position="624"/>
    </location>
</feature>
<reference evidence="1" key="1">
    <citation type="submission" date="2021-02" db="EMBL/GenBank/DDBJ databases">
        <authorList>
            <consortium name="DOE Joint Genome Institute"/>
            <person name="Ahrendt S."/>
            <person name="Looney B.P."/>
            <person name="Miyauchi S."/>
            <person name="Morin E."/>
            <person name="Drula E."/>
            <person name="Courty P.E."/>
            <person name="Chicoki N."/>
            <person name="Fauchery L."/>
            <person name="Kohler A."/>
            <person name="Kuo A."/>
            <person name="Labutti K."/>
            <person name="Pangilinan J."/>
            <person name="Lipzen A."/>
            <person name="Riley R."/>
            <person name="Andreopoulos W."/>
            <person name="He G."/>
            <person name="Johnson J."/>
            <person name="Barry K.W."/>
            <person name="Grigoriev I.V."/>
            <person name="Nagy L."/>
            <person name="Hibbett D."/>
            <person name="Henrissat B."/>
            <person name="Matheny P.B."/>
            <person name="Labbe J."/>
            <person name="Martin F."/>
        </authorList>
    </citation>
    <scope>NUCLEOTIDE SEQUENCE</scope>
    <source>
        <strain evidence="1">EC-137</strain>
    </source>
</reference>
<gene>
    <name evidence="1" type="ORF">K488DRAFT_26406</name>
</gene>
<sequence length="624" mass="67605">SNSTVDEGQLTFHIDLVFFALFTAFCVFTLPRMFAALSRPSRFFGSILLRGPGANQEVPSLNRDYGSIRQNPQRNGSTKTARSTSQAEESHTYDSPADLLTSPRRGVPNAGSFHVPTRVPTWLTLTHPTVVSVVNYPVLPGINFIKTFALIVMFGILCYAGFYKSNPFSDPKRSGFVVLAAFPIAIGLACKNNIFSWFSGVSYEKLCYLHRFAGLMIVLAANLHGIGFIYQWALDGSFASHLQKPKNQWAFTALGGMDLAYISSWEFVRNKSYTVFLLAHLLGFGVAALGTIQHKSSSIPYIAAGLSVYALDRLLRVARTRIATGYLTPIPSLNGGTTHVHLPGLTRGFRADQHVRVRIVDGTGFFPWVSAVFFSRSRPFSIAARPDGAGLELLVKNEKGTFTNRLFELASNKSGELDKVKDSSQPEMGLPTSKVQFVIDGPYGGSPYTMYESYSGLLLIAGGSGISHILSVLDDLLAKDAAGASRVRVIEVVWSIADPSSLTALLPALRPLLRPRPSPQSTLAIRLTIHYTRAPRGPLPDPGRLPMGLHIEPGRVDALSVLEGTVDRVLAAAAHAHGAQPTSGVLAVCCGPLDLAEEVRGAVGNISWARWRDVGGVECLSESF</sequence>
<dbReference type="Proteomes" id="UP000814128">
    <property type="component" value="Unassembled WGS sequence"/>
</dbReference>
<organism evidence="1 2">
    <name type="scientific">Vararia minispora EC-137</name>
    <dbReference type="NCBI Taxonomy" id="1314806"/>
    <lineage>
        <taxon>Eukaryota</taxon>
        <taxon>Fungi</taxon>
        <taxon>Dikarya</taxon>
        <taxon>Basidiomycota</taxon>
        <taxon>Agaricomycotina</taxon>
        <taxon>Agaricomycetes</taxon>
        <taxon>Russulales</taxon>
        <taxon>Lachnocladiaceae</taxon>
        <taxon>Vararia</taxon>
    </lineage>
</organism>
<keyword evidence="2" id="KW-1185">Reference proteome</keyword>
<protein>
    <submittedName>
        <fullName evidence="1">Uncharacterized protein</fullName>
    </submittedName>
</protein>
<evidence type="ECO:0000313" key="1">
    <source>
        <dbReference type="EMBL" id="KAI0031331.1"/>
    </source>
</evidence>
<accession>A0ACB8QHN2</accession>
<reference evidence="1" key="2">
    <citation type="journal article" date="2022" name="New Phytol.">
        <title>Evolutionary transition to the ectomycorrhizal habit in the genomes of a hyperdiverse lineage of mushroom-forming fungi.</title>
        <authorList>
            <person name="Looney B."/>
            <person name="Miyauchi S."/>
            <person name="Morin E."/>
            <person name="Drula E."/>
            <person name="Courty P.E."/>
            <person name="Kohler A."/>
            <person name="Kuo A."/>
            <person name="LaButti K."/>
            <person name="Pangilinan J."/>
            <person name="Lipzen A."/>
            <person name="Riley R."/>
            <person name="Andreopoulos W."/>
            <person name="He G."/>
            <person name="Johnson J."/>
            <person name="Nolan M."/>
            <person name="Tritt A."/>
            <person name="Barry K.W."/>
            <person name="Grigoriev I.V."/>
            <person name="Nagy L.G."/>
            <person name="Hibbett D."/>
            <person name="Henrissat B."/>
            <person name="Matheny P.B."/>
            <person name="Labbe J."/>
            <person name="Martin F.M."/>
        </authorList>
    </citation>
    <scope>NUCLEOTIDE SEQUENCE</scope>
    <source>
        <strain evidence="1">EC-137</strain>
    </source>
</reference>
<dbReference type="EMBL" id="MU273584">
    <property type="protein sequence ID" value="KAI0031331.1"/>
    <property type="molecule type" value="Genomic_DNA"/>
</dbReference>